<reference evidence="1 2" key="1">
    <citation type="journal article" date="2011" name="Stand. Genomic Sci.">
        <title>High quality draft genome sequence of Segniliparus rugosus CDC 945(T)= (ATCC BAA-974(T)).</title>
        <authorList>
            <person name="Earl A.M."/>
            <person name="Desjardins C.A."/>
            <person name="Fitzgerald M.G."/>
            <person name="Arachchi H.M."/>
            <person name="Zeng Q."/>
            <person name="Mehta T."/>
            <person name="Griggs A."/>
            <person name="Birren B.W."/>
            <person name="Toney N.C."/>
            <person name="Carr J."/>
            <person name="Posey J."/>
            <person name="Butler W.R."/>
        </authorList>
    </citation>
    <scope>NUCLEOTIDE SEQUENCE [LARGE SCALE GENOMIC DNA]</scope>
    <source>
        <strain evidence="2">ATCC BAA-974 / DSM 45345 / CCUG 50838 / CIP 108380 / JCM 13579 / CDC 945</strain>
    </source>
</reference>
<dbReference type="EMBL" id="ACZI02000002">
    <property type="protein sequence ID" value="EFV12374.1"/>
    <property type="molecule type" value="Genomic_DNA"/>
</dbReference>
<dbReference type="HOGENOM" id="CLU_962759_0_0_11"/>
<organism evidence="1 2">
    <name type="scientific">Segniliparus rugosus (strain ATCC BAA-974 / DSM 45345 / CCUG 50838 / CIP 108380 / JCM 13579 / CDC 945)</name>
    <dbReference type="NCBI Taxonomy" id="679197"/>
    <lineage>
        <taxon>Bacteria</taxon>
        <taxon>Bacillati</taxon>
        <taxon>Actinomycetota</taxon>
        <taxon>Actinomycetes</taxon>
        <taxon>Mycobacteriales</taxon>
        <taxon>Segniliparaceae</taxon>
        <taxon>Segniliparus</taxon>
    </lineage>
</organism>
<gene>
    <name evidence="1" type="ORF">HMPREF9336_02784</name>
</gene>
<dbReference type="AlphaFoldDB" id="E5XTG2"/>
<name>E5XTG2_SEGRC</name>
<comment type="caution">
    <text evidence="1">The sequence shown here is derived from an EMBL/GenBank/DDBJ whole genome shotgun (WGS) entry which is preliminary data.</text>
</comment>
<dbReference type="Proteomes" id="UP000004816">
    <property type="component" value="Unassembled WGS sequence"/>
</dbReference>
<keyword evidence="2" id="KW-1185">Reference proteome</keyword>
<proteinExistence type="predicted"/>
<sequence length="289" mass="31874">MPSPALFASVVAVDDQAGGEFDESLAYFVERASRDWIPISVLYHDVASIQRERGLARGLRESMALGECLLEQLFERGVVVGDLVEDEGGWRFEVWRRGRSAWLKKIRAWLVTSGGTPLLGELGWLTSRDMAASGAVPDGGFCKLDEQEKAEVERRERAEGELFVRRLGEFEPAVQALIDEEAEQGDGYPMGTYLILADVARWVMAEIGTEPARRLLERIEQDFRDGTDAVRGLIALGFVESSAFAGEAAEAALAPQMGPILLELVRVTNERGMIFGPQIDRVIDKFGLG</sequence>
<evidence type="ECO:0000313" key="1">
    <source>
        <dbReference type="EMBL" id="EFV12374.1"/>
    </source>
</evidence>
<evidence type="ECO:0000313" key="2">
    <source>
        <dbReference type="Proteomes" id="UP000004816"/>
    </source>
</evidence>
<protein>
    <submittedName>
        <fullName evidence="1">Uncharacterized protein</fullName>
    </submittedName>
</protein>
<accession>E5XTG2</accession>